<accession>A0A9P7ENH5</accession>
<dbReference type="RefSeq" id="XP_041199318.1">
    <property type="nucleotide sequence ID" value="XM_041332306.1"/>
</dbReference>
<dbReference type="InterPro" id="IPR049233">
    <property type="entry name" value="DUF6830"/>
</dbReference>
<evidence type="ECO:0000313" key="3">
    <source>
        <dbReference type="Proteomes" id="UP000807769"/>
    </source>
</evidence>
<dbReference type="InterPro" id="IPR041078">
    <property type="entry name" value="Plavaka"/>
</dbReference>
<name>A0A9P7ENH5_9AGAM</name>
<dbReference type="Proteomes" id="UP000807769">
    <property type="component" value="Unassembled WGS sequence"/>
</dbReference>
<organism evidence="2 3">
    <name type="scientific">Suillus subaureus</name>
    <dbReference type="NCBI Taxonomy" id="48587"/>
    <lineage>
        <taxon>Eukaryota</taxon>
        <taxon>Fungi</taxon>
        <taxon>Dikarya</taxon>
        <taxon>Basidiomycota</taxon>
        <taxon>Agaricomycotina</taxon>
        <taxon>Agaricomycetes</taxon>
        <taxon>Agaricomycetidae</taxon>
        <taxon>Boletales</taxon>
        <taxon>Suillineae</taxon>
        <taxon>Suillaceae</taxon>
        <taxon>Suillus</taxon>
    </lineage>
</organism>
<gene>
    <name evidence="2" type="ORF">BJ212DRAFT_1295336</name>
</gene>
<protein>
    <recommendedName>
        <fullName evidence="1">DUF6830 domain-containing protein</fullName>
    </recommendedName>
</protein>
<dbReference type="GeneID" id="64626323"/>
<proteinExistence type="predicted"/>
<reference evidence="2" key="1">
    <citation type="journal article" date="2020" name="New Phytol.">
        <title>Comparative genomics reveals dynamic genome evolution in host specialist ectomycorrhizal fungi.</title>
        <authorList>
            <person name="Lofgren L.A."/>
            <person name="Nguyen N.H."/>
            <person name="Vilgalys R."/>
            <person name="Ruytinx J."/>
            <person name="Liao H.L."/>
            <person name="Branco S."/>
            <person name="Kuo A."/>
            <person name="LaButti K."/>
            <person name="Lipzen A."/>
            <person name="Andreopoulos W."/>
            <person name="Pangilinan J."/>
            <person name="Riley R."/>
            <person name="Hundley H."/>
            <person name="Na H."/>
            <person name="Barry K."/>
            <person name="Grigoriev I.V."/>
            <person name="Stajich J.E."/>
            <person name="Kennedy P.G."/>
        </authorList>
    </citation>
    <scope>NUCLEOTIDE SEQUENCE</scope>
    <source>
        <strain evidence="2">MN1</strain>
    </source>
</reference>
<dbReference type="EMBL" id="JABBWG010000002">
    <property type="protein sequence ID" value="KAG1826065.1"/>
    <property type="molecule type" value="Genomic_DNA"/>
</dbReference>
<feature type="domain" description="DUF6830" evidence="1">
    <location>
        <begin position="790"/>
        <end position="837"/>
    </location>
</feature>
<evidence type="ECO:0000313" key="2">
    <source>
        <dbReference type="EMBL" id="KAG1826065.1"/>
    </source>
</evidence>
<dbReference type="Pfam" id="PF18759">
    <property type="entry name" value="Plavaka"/>
    <property type="match status" value="1"/>
</dbReference>
<sequence length="954" mass="108734">MSCKSEFQWSLMERVWNVLSTTGRGCDFKRISMPGRRFEARLSMISKEVGSTQVTELELVGAGLLDRGGEGMGDEGTNSIVVSATQQSIQQSADFERLRSFLSQSIQLQHLRAKSAMLCPNCNLGDFPSTEALIRHLNSESTCWPSEAQPQAVPVPPVFRRCGSDQIPATGTCHLHAGYVFGIGRNMLDRLDDDPYAYRRKINHYYPFHDEGEWELGKFLVENLTQTQMTKFLKLKWFNTHARPSFNMKDQLLDWMDSLPCFTEWKVSKMEFSGYKTVHPIELIWCDALEVVKQLFSDPIFTNHMTYTPHIVNVGNKREYGDYMSADMAWRIQDHLPVGVTQVPIILGSDKTHVTRITGGLEMHPVFITISNIDSEVRSKATLRAWRCIAYMPITKFRMHSDYQSILQAWLWHKCMDLVLANLKAAALDGCFMPDSSRYIHYVFTPLIAHICDLPEASMIATVTKNASPVTMAVQEDFGNGTLHPPRTGEHTLRQLIEIFRKVDPWDLDKFQKPAKAVNLSGVHMPYWHNWIYTCPSIFLTGEILHTCFKFFADHPLKWVKEAVGAYEFDNCFIVQHKRVGTCHFTKGITQVKQMTGQFIYLAQNPVHSSEMLQSMEQALSDFHFFKGTIIEAKARKGKGGVKDKFFIPKLKLLQSFKADTTERLLITHCKDLFQRTAQQGKDFTEQCVQILNCQEAMEIFNLYALLTSRGAPLVNAMHTKEDEVATTNPMLSWISRVLPDEVKSVHGPRPVRNYFLKGILSGDAQTAFQVNVTPDYSGEHTRWDPKYGRYQAWNKFQLQLHSAFQQCVVMPSRVVQVYPPSNDFPLGNCDTVLIDTMGINGKMSSNLELPSYLSNPLLYVQFFCFISSPDDCPELTMWTMEHAYTQDQDGNRYREGAVIQVTDVTHAVELIPVYGEAVADGVSSATCLEHYERFFLNSFTDKESYHTFSTDFG</sequence>
<dbReference type="OrthoDB" id="3232986at2759"/>
<dbReference type="AlphaFoldDB" id="A0A9P7ENH5"/>
<comment type="caution">
    <text evidence="2">The sequence shown here is derived from an EMBL/GenBank/DDBJ whole genome shotgun (WGS) entry which is preliminary data.</text>
</comment>
<keyword evidence="3" id="KW-1185">Reference proteome</keyword>
<evidence type="ECO:0000259" key="1">
    <source>
        <dbReference type="Pfam" id="PF20722"/>
    </source>
</evidence>
<dbReference type="Pfam" id="PF20722">
    <property type="entry name" value="DUF6830"/>
    <property type="match status" value="1"/>
</dbReference>